<dbReference type="InterPro" id="IPR000782">
    <property type="entry name" value="FAS1_domain"/>
</dbReference>
<dbReference type="PROSITE" id="PS50213">
    <property type="entry name" value="FAS1"/>
    <property type="match status" value="1"/>
</dbReference>
<gene>
    <name evidence="3" type="ORF">CBR_g51245</name>
</gene>
<dbReference type="AlphaFoldDB" id="A0A388M822"/>
<evidence type="ECO:0000313" key="4">
    <source>
        <dbReference type="Proteomes" id="UP000265515"/>
    </source>
</evidence>
<protein>
    <recommendedName>
        <fullName evidence="2">FAS1 domain-containing protein</fullName>
    </recommendedName>
</protein>
<feature type="chain" id="PRO_5017361482" description="FAS1 domain-containing protein" evidence="1">
    <location>
        <begin position="29"/>
        <end position="220"/>
    </location>
</feature>
<dbReference type="Gene3D" id="2.30.180.10">
    <property type="entry name" value="FAS1 domain"/>
    <property type="match status" value="1"/>
</dbReference>
<dbReference type="Pfam" id="PF02469">
    <property type="entry name" value="Fasciclin"/>
    <property type="match status" value="1"/>
</dbReference>
<keyword evidence="4" id="KW-1185">Reference proteome</keyword>
<evidence type="ECO:0000256" key="1">
    <source>
        <dbReference type="SAM" id="SignalP"/>
    </source>
</evidence>
<feature type="signal peptide" evidence="1">
    <location>
        <begin position="1"/>
        <end position="28"/>
    </location>
</feature>
<comment type="caution">
    <text evidence="3">The sequence shown here is derived from an EMBL/GenBank/DDBJ whole genome shotgun (WGS) entry which is preliminary data.</text>
</comment>
<proteinExistence type="predicted"/>
<accession>A0A388M822</accession>
<reference evidence="3 4" key="1">
    <citation type="journal article" date="2018" name="Cell">
        <title>The Chara Genome: Secondary Complexity and Implications for Plant Terrestrialization.</title>
        <authorList>
            <person name="Nishiyama T."/>
            <person name="Sakayama H."/>
            <person name="Vries J.D."/>
            <person name="Buschmann H."/>
            <person name="Saint-Marcoux D."/>
            <person name="Ullrich K.K."/>
            <person name="Haas F.B."/>
            <person name="Vanderstraeten L."/>
            <person name="Becker D."/>
            <person name="Lang D."/>
            <person name="Vosolsobe S."/>
            <person name="Rombauts S."/>
            <person name="Wilhelmsson P.K.I."/>
            <person name="Janitza P."/>
            <person name="Kern R."/>
            <person name="Heyl A."/>
            <person name="Rumpler F."/>
            <person name="Villalobos L.I.A.C."/>
            <person name="Clay J.M."/>
            <person name="Skokan R."/>
            <person name="Toyoda A."/>
            <person name="Suzuki Y."/>
            <person name="Kagoshima H."/>
            <person name="Schijlen E."/>
            <person name="Tajeshwar N."/>
            <person name="Catarino B."/>
            <person name="Hetherington A.J."/>
            <person name="Saltykova A."/>
            <person name="Bonnot C."/>
            <person name="Breuninger H."/>
            <person name="Symeonidi A."/>
            <person name="Radhakrishnan G.V."/>
            <person name="Van Nieuwerburgh F."/>
            <person name="Deforce D."/>
            <person name="Chang C."/>
            <person name="Karol K.G."/>
            <person name="Hedrich R."/>
            <person name="Ulvskov P."/>
            <person name="Glockner G."/>
            <person name="Delwiche C.F."/>
            <person name="Petrasek J."/>
            <person name="Van de Peer Y."/>
            <person name="Friml J."/>
            <person name="Beilby M."/>
            <person name="Dolan L."/>
            <person name="Kohara Y."/>
            <person name="Sugano S."/>
            <person name="Fujiyama A."/>
            <person name="Delaux P.-M."/>
            <person name="Quint M."/>
            <person name="TheiBen G."/>
            <person name="Hagemann M."/>
            <person name="Harholt J."/>
            <person name="Dunand C."/>
            <person name="Zachgo S."/>
            <person name="Langdale J."/>
            <person name="Maumus F."/>
            <person name="Straeten D.V.D."/>
            <person name="Gould S.B."/>
            <person name="Rensing S.A."/>
        </authorList>
    </citation>
    <scope>NUCLEOTIDE SEQUENCE [LARGE SCALE GENOMIC DNA]</scope>
    <source>
        <strain evidence="3 4">S276</strain>
    </source>
</reference>
<evidence type="ECO:0000313" key="3">
    <source>
        <dbReference type="EMBL" id="GBG90738.1"/>
    </source>
</evidence>
<feature type="domain" description="FAS1" evidence="2">
    <location>
        <begin position="35"/>
        <end position="191"/>
    </location>
</feature>
<dbReference type="Gramene" id="GBG90738">
    <property type="protein sequence ID" value="GBG90738"/>
    <property type="gene ID" value="CBR_g51245"/>
</dbReference>
<evidence type="ECO:0000259" key="2">
    <source>
        <dbReference type="PROSITE" id="PS50213"/>
    </source>
</evidence>
<keyword evidence="1" id="KW-0732">Signal</keyword>
<sequence>MVKMMGTLSSLRMIAAILAAALISTVVAQPGRPSLPDLIDQSASRYNLSMYVEMLRSSSEALRTLEMQRSAGGGLTVLAPTNEVVAACLHRLSSCLSGQEMEQVMTMNLKYCALPGRFEEADLRLSIQQSGGQIHLPALRGGSHQLAVSEGPSKYASAQRGLFVDNAQVLPDGFHVVSTPHVIVHVIDKSVVAPDVRAMINKYCPTPAESAPSPSRVPGS</sequence>
<dbReference type="SUPFAM" id="SSF82153">
    <property type="entry name" value="FAS1 domain"/>
    <property type="match status" value="1"/>
</dbReference>
<dbReference type="InterPro" id="IPR036378">
    <property type="entry name" value="FAS1_dom_sf"/>
</dbReference>
<dbReference type="Proteomes" id="UP000265515">
    <property type="component" value="Unassembled WGS sequence"/>
</dbReference>
<name>A0A388M822_CHABU</name>
<dbReference type="EMBL" id="BFEA01000836">
    <property type="protein sequence ID" value="GBG90738.1"/>
    <property type="molecule type" value="Genomic_DNA"/>
</dbReference>
<organism evidence="3 4">
    <name type="scientific">Chara braunii</name>
    <name type="common">Braun's stonewort</name>
    <dbReference type="NCBI Taxonomy" id="69332"/>
    <lineage>
        <taxon>Eukaryota</taxon>
        <taxon>Viridiplantae</taxon>
        <taxon>Streptophyta</taxon>
        <taxon>Charophyceae</taxon>
        <taxon>Charales</taxon>
        <taxon>Characeae</taxon>
        <taxon>Chara</taxon>
    </lineage>
</organism>